<accession>A0A1C3E595</accession>
<organism evidence="1 2">
    <name type="scientific">Planctopirus hydrillae</name>
    <dbReference type="NCBI Taxonomy" id="1841610"/>
    <lineage>
        <taxon>Bacteria</taxon>
        <taxon>Pseudomonadati</taxon>
        <taxon>Planctomycetota</taxon>
        <taxon>Planctomycetia</taxon>
        <taxon>Planctomycetales</taxon>
        <taxon>Planctomycetaceae</taxon>
        <taxon>Planctopirus</taxon>
    </lineage>
</organism>
<dbReference type="STRING" id="1841610.A6X21_11840"/>
<comment type="caution">
    <text evidence="1">The sequence shown here is derived from an EMBL/GenBank/DDBJ whole genome shotgun (WGS) entry which is preliminary data.</text>
</comment>
<dbReference type="EMBL" id="LYDR01000152">
    <property type="protein sequence ID" value="ODA28418.1"/>
    <property type="molecule type" value="Genomic_DNA"/>
</dbReference>
<proteinExistence type="predicted"/>
<dbReference type="AlphaFoldDB" id="A0A1C3E595"/>
<name>A0A1C3E595_9PLAN</name>
<gene>
    <name evidence="1" type="ORF">A6X21_11840</name>
</gene>
<dbReference type="Proteomes" id="UP000094828">
    <property type="component" value="Unassembled WGS sequence"/>
</dbReference>
<reference evidence="1 2" key="1">
    <citation type="submission" date="2016-05" db="EMBL/GenBank/DDBJ databases">
        <title>Genomic and physiological characterization of Planctopirus sp. isolated from fresh water lake.</title>
        <authorList>
            <person name="Subhash Y."/>
            <person name="Ramana C."/>
        </authorList>
    </citation>
    <scope>NUCLEOTIDE SEQUENCE [LARGE SCALE GENOMIC DNA]</scope>
    <source>
        <strain evidence="1 2">JC280</strain>
    </source>
</reference>
<evidence type="ECO:0000313" key="1">
    <source>
        <dbReference type="EMBL" id="ODA28418.1"/>
    </source>
</evidence>
<protein>
    <submittedName>
        <fullName evidence="1">Uncharacterized protein</fullName>
    </submittedName>
</protein>
<keyword evidence="2" id="KW-1185">Reference proteome</keyword>
<evidence type="ECO:0000313" key="2">
    <source>
        <dbReference type="Proteomes" id="UP000094828"/>
    </source>
</evidence>
<sequence length="72" mass="8053">MTILPIVRLGNWQHDIGNLRIHSAIQAARNRFLTVLVSLTFASLTIYRPTISCCRLLKAGHADKAKQLPTRA</sequence>